<accession>A0A0A2F8P5</accession>
<feature type="compositionally biased region" description="Polar residues" evidence="7">
    <location>
        <begin position="198"/>
        <end position="225"/>
    </location>
</feature>
<evidence type="ECO:0000259" key="8">
    <source>
        <dbReference type="SMART" id="SM00900"/>
    </source>
</evidence>
<dbReference type="Pfam" id="PF04205">
    <property type="entry name" value="FMN_bind"/>
    <property type="match status" value="1"/>
</dbReference>
<keyword evidence="2 6" id="KW-0597">Phosphoprotein</keyword>
<keyword evidence="10" id="KW-1185">Reference proteome</keyword>
<protein>
    <recommendedName>
        <fullName evidence="6">Ion-translocating oxidoreductase complex subunit G</fullName>
        <ecNumber evidence="6">7.-.-.-</ecNumber>
    </recommendedName>
    <alternativeName>
        <fullName evidence="6">Rnf electron transport complex subunit G</fullName>
    </alternativeName>
</protein>
<evidence type="ECO:0000256" key="7">
    <source>
        <dbReference type="SAM" id="MobiDB-lite"/>
    </source>
</evidence>
<feature type="domain" description="FMN-binding" evidence="8">
    <location>
        <begin position="97"/>
        <end position="192"/>
    </location>
</feature>
<comment type="similarity">
    <text evidence="6">Belongs to the RnfG family.</text>
</comment>
<dbReference type="PANTHER" id="PTHR36118">
    <property type="entry name" value="ION-TRANSLOCATING OXIDOREDUCTASE COMPLEX SUBUNIT G"/>
    <property type="match status" value="1"/>
</dbReference>
<dbReference type="GO" id="GO:0005886">
    <property type="term" value="C:plasma membrane"/>
    <property type="evidence" value="ECO:0007669"/>
    <property type="project" value="UniProtKB-SubCell"/>
</dbReference>
<reference evidence="9 10" key="1">
    <citation type="submission" date="2014-08" db="EMBL/GenBank/DDBJ databases">
        <title>Porphyromonas gulae strain:COT-052_OH3439 Genome sequencing.</title>
        <authorList>
            <person name="Wallis C."/>
            <person name="Deusch O."/>
            <person name="O'Flynn C."/>
            <person name="Davis I."/>
            <person name="Jospin G."/>
            <person name="Darling A.E."/>
            <person name="Coil D.A."/>
            <person name="Alexiev A."/>
            <person name="Horsfall A."/>
            <person name="Kirkwood N."/>
            <person name="Harris S."/>
            <person name="Eisen J.A."/>
        </authorList>
    </citation>
    <scope>NUCLEOTIDE SEQUENCE [LARGE SCALE GENOMIC DNA]</scope>
    <source>
        <strain evidence="10">COT-052 OH3439</strain>
    </source>
</reference>
<dbReference type="Proteomes" id="UP000030146">
    <property type="component" value="Unassembled WGS sequence"/>
</dbReference>
<dbReference type="NCBIfam" id="TIGR01947">
    <property type="entry name" value="rnfG"/>
    <property type="match status" value="1"/>
</dbReference>
<keyword evidence="6" id="KW-1133">Transmembrane helix</keyword>
<proteinExistence type="inferred from homology"/>
<dbReference type="Gene3D" id="3.90.1010.20">
    <property type="match status" value="1"/>
</dbReference>
<evidence type="ECO:0000256" key="3">
    <source>
        <dbReference type="ARBA" id="ARBA00022630"/>
    </source>
</evidence>
<dbReference type="GO" id="GO:0009055">
    <property type="term" value="F:electron transfer activity"/>
    <property type="evidence" value="ECO:0007669"/>
    <property type="project" value="InterPro"/>
</dbReference>
<dbReference type="SMART" id="SM00900">
    <property type="entry name" value="FMN_bind"/>
    <property type="match status" value="1"/>
</dbReference>
<comment type="subcellular location">
    <subcellularLocation>
        <location evidence="6">Cell membrane</location>
        <topology evidence="6">Single-pass membrane protein</topology>
    </subcellularLocation>
</comment>
<keyword evidence="6" id="KW-1003">Cell membrane</keyword>
<feature type="region of interest" description="Disordered" evidence="7">
    <location>
        <begin position="196"/>
        <end position="225"/>
    </location>
</feature>
<keyword evidence="3 6" id="KW-0285">Flavoprotein</keyword>
<evidence type="ECO:0000256" key="5">
    <source>
        <dbReference type="ARBA" id="ARBA00022982"/>
    </source>
</evidence>
<evidence type="ECO:0000313" key="10">
    <source>
        <dbReference type="Proteomes" id="UP000030146"/>
    </source>
</evidence>
<keyword evidence="4 6" id="KW-0288">FMN</keyword>
<comment type="function">
    <text evidence="6">Part of a membrane-bound complex that couples electron transfer with translocation of ions across the membrane.</text>
</comment>
<comment type="caution">
    <text evidence="9">The sequence shown here is derived from an EMBL/GenBank/DDBJ whole genome shotgun (WGS) entry which is preliminary data.</text>
</comment>
<comment type="cofactor">
    <cofactor evidence="6">
        <name>FMN</name>
        <dbReference type="ChEBI" id="CHEBI:58210"/>
    </cofactor>
</comment>
<evidence type="ECO:0000256" key="6">
    <source>
        <dbReference type="HAMAP-Rule" id="MF_00479"/>
    </source>
</evidence>
<feature type="modified residue" description="FMN phosphoryl threonine" evidence="6">
    <location>
        <position position="175"/>
    </location>
</feature>
<keyword evidence="6" id="KW-1278">Translocase</keyword>
<evidence type="ECO:0000256" key="2">
    <source>
        <dbReference type="ARBA" id="ARBA00022553"/>
    </source>
</evidence>
<dbReference type="HAMAP" id="MF_00479">
    <property type="entry name" value="RsxG_RnfG"/>
    <property type="match status" value="1"/>
</dbReference>
<dbReference type="InterPro" id="IPR010209">
    <property type="entry name" value="Ion_transpt_RnfG/RsxG"/>
</dbReference>
<keyword evidence="1 6" id="KW-0813">Transport</keyword>
<dbReference type="GO" id="GO:0010181">
    <property type="term" value="F:FMN binding"/>
    <property type="evidence" value="ECO:0007669"/>
    <property type="project" value="InterPro"/>
</dbReference>
<evidence type="ECO:0000256" key="1">
    <source>
        <dbReference type="ARBA" id="ARBA00022448"/>
    </source>
</evidence>
<keyword evidence="5 6" id="KW-0249">Electron transport</keyword>
<dbReference type="EC" id="7.-.-.-" evidence="6"/>
<keyword evidence="6" id="KW-0472">Membrane</keyword>
<dbReference type="EMBL" id="JRAK01000081">
    <property type="protein sequence ID" value="KGN87806.1"/>
    <property type="molecule type" value="Genomic_DNA"/>
</dbReference>
<dbReference type="GO" id="GO:0022900">
    <property type="term" value="P:electron transport chain"/>
    <property type="evidence" value="ECO:0007669"/>
    <property type="project" value="UniProtKB-UniRule"/>
</dbReference>
<organism evidence="9 10">
    <name type="scientific">Porphyromonas gulae</name>
    <dbReference type="NCBI Taxonomy" id="111105"/>
    <lineage>
        <taxon>Bacteria</taxon>
        <taxon>Pseudomonadati</taxon>
        <taxon>Bacteroidota</taxon>
        <taxon>Bacteroidia</taxon>
        <taxon>Bacteroidales</taxon>
        <taxon>Porphyromonadaceae</taxon>
        <taxon>Porphyromonas</taxon>
    </lineage>
</organism>
<dbReference type="InterPro" id="IPR007329">
    <property type="entry name" value="FMN-bd"/>
</dbReference>
<dbReference type="AlphaFoldDB" id="A0A0A2F8P5"/>
<sequence>MKKLKSSLPNMLLSLTGFCIVVSAALGMMNEITKEPIAKAEVDAKVAAIKLVVNAFDNNPYEERFEVDVDGAKLTVFPAKKGQEVVGYAVESYTDKGFSGKFTVMYGFDMDGKVHDFSVLSHSETPGLGAKMQEWFQTPAKKEGLIQDVRGVQMSDTPLAVTKDGGKVDAITAATISSRAFLDAMDRAYRGFKAAQGSAGQTEATVDTTQADSTMNTNTDNTEAQ</sequence>
<dbReference type="PANTHER" id="PTHR36118:SF1">
    <property type="entry name" value="ION-TRANSLOCATING OXIDOREDUCTASE COMPLEX SUBUNIT G"/>
    <property type="match status" value="1"/>
</dbReference>
<evidence type="ECO:0000313" key="9">
    <source>
        <dbReference type="EMBL" id="KGN87806.1"/>
    </source>
</evidence>
<comment type="subunit">
    <text evidence="6">The complex is composed of six subunits: RnfA, RnfB, RnfC, RnfD, RnfE and RnfG.</text>
</comment>
<dbReference type="PIRSF" id="PIRSF006091">
    <property type="entry name" value="E_trnsport_RnfG"/>
    <property type="match status" value="1"/>
</dbReference>
<gene>
    <name evidence="6" type="primary">rnfG</name>
    <name evidence="9" type="ORF">HR15_05765</name>
</gene>
<dbReference type="RefSeq" id="WP_039424791.1">
    <property type="nucleotide sequence ID" value="NZ_CALUCC010000014.1"/>
</dbReference>
<evidence type="ECO:0000256" key="4">
    <source>
        <dbReference type="ARBA" id="ARBA00022643"/>
    </source>
</evidence>
<name>A0A0A2F8P5_9PORP</name>
<keyword evidence="6" id="KW-0812">Transmembrane</keyword>